<evidence type="ECO:0000256" key="1">
    <source>
        <dbReference type="ARBA" id="ARBA00008754"/>
    </source>
</evidence>
<evidence type="ECO:0000313" key="2">
    <source>
        <dbReference type="EMBL" id="KKQ92925.1"/>
    </source>
</evidence>
<comment type="caution">
    <text evidence="2">The sequence shown here is derived from an EMBL/GenBank/DDBJ whole genome shotgun (WGS) entry which is preliminary data.</text>
</comment>
<dbReference type="Proteomes" id="UP000034706">
    <property type="component" value="Unassembled WGS sequence"/>
</dbReference>
<protein>
    <submittedName>
        <fullName evidence="2">Ribose 5-phosphate isomerase</fullName>
    </submittedName>
</protein>
<evidence type="ECO:0000313" key="3">
    <source>
        <dbReference type="Proteomes" id="UP000034706"/>
    </source>
</evidence>
<gene>
    <name evidence="2" type="ORF">UT16_C0002G0015</name>
</gene>
<reference evidence="2 3" key="1">
    <citation type="journal article" date="2015" name="Nature">
        <title>rRNA introns, odd ribosomes, and small enigmatic genomes across a large radiation of phyla.</title>
        <authorList>
            <person name="Brown C.T."/>
            <person name="Hug L.A."/>
            <person name="Thomas B.C."/>
            <person name="Sharon I."/>
            <person name="Castelle C.J."/>
            <person name="Singh A."/>
            <person name="Wilkins M.J."/>
            <person name="Williams K.H."/>
            <person name="Banfield J.F."/>
        </authorList>
    </citation>
    <scope>NUCLEOTIDE SEQUENCE [LARGE SCALE GENOMIC DNA]</scope>
</reference>
<dbReference type="Pfam" id="PF02502">
    <property type="entry name" value="LacAB_rpiB"/>
    <property type="match status" value="1"/>
</dbReference>
<dbReference type="GO" id="GO:0005975">
    <property type="term" value="P:carbohydrate metabolic process"/>
    <property type="evidence" value="ECO:0007669"/>
    <property type="project" value="InterPro"/>
</dbReference>
<dbReference type="AlphaFoldDB" id="A0A0G0LY35"/>
<dbReference type="EMBL" id="LBVT01000002">
    <property type="protein sequence ID" value="KKQ92925.1"/>
    <property type="molecule type" value="Genomic_DNA"/>
</dbReference>
<sequence length="77" mass="8803">MIFIGADHRGYNLKEVLKIYLKELSLECEDLGAKKFNPEDDYPDFALTVAKKVAENPEDGPAVMMTIPMFYHLQLIL</sequence>
<keyword evidence="2" id="KW-0413">Isomerase</keyword>
<accession>A0A0G0LY35</accession>
<dbReference type="Gene3D" id="3.40.1400.10">
    <property type="entry name" value="Sugar-phosphate isomerase, RpiB/LacA/LacB"/>
    <property type="match status" value="1"/>
</dbReference>
<name>A0A0G0LY35_9BACT</name>
<dbReference type="InterPro" id="IPR036569">
    <property type="entry name" value="RpiB_LacA_LacB_sf"/>
</dbReference>
<dbReference type="SUPFAM" id="SSF89623">
    <property type="entry name" value="Ribose/Galactose isomerase RpiB/AlsB"/>
    <property type="match status" value="1"/>
</dbReference>
<comment type="similarity">
    <text evidence="1">Belongs to the LacAB/RpiB family.</text>
</comment>
<dbReference type="InterPro" id="IPR003500">
    <property type="entry name" value="RpiB_LacA_LacB"/>
</dbReference>
<dbReference type="GO" id="GO:0016861">
    <property type="term" value="F:intramolecular oxidoreductase activity, interconverting aldoses and ketoses"/>
    <property type="evidence" value="ECO:0007669"/>
    <property type="project" value="UniProtKB-ARBA"/>
</dbReference>
<organism evidence="2 3">
    <name type="scientific">Candidatus Azambacteria bacterium GW2011_GWA2_39_10</name>
    <dbReference type="NCBI Taxonomy" id="1618611"/>
    <lineage>
        <taxon>Bacteria</taxon>
        <taxon>Candidatus Azamiibacteriota</taxon>
    </lineage>
</organism>
<proteinExistence type="inferred from homology"/>